<dbReference type="PANTHER" id="PTHR12197:SF251">
    <property type="entry name" value="EG:BACR7C10.4 PROTEIN"/>
    <property type="match status" value="1"/>
</dbReference>
<protein>
    <recommendedName>
        <fullName evidence="2">SET domain-containing protein</fullName>
    </recommendedName>
</protein>
<evidence type="ECO:0000259" key="2">
    <source>
        <dbReference type="PROSITE" id="PS50280"/>
    </source>
</evidence>
<proteinExistence type="predicted"/>
<dbReference type="InterPro" id="IPR050869">
    <property type="entry name" value="H3K4_H4K5_MeTrfase"/>
</dbReference>
<dbReference type="Gene3D" id="2.170.270.10">
    <property type="entry name" value="SET domain"/>
    <property type="match status" value="1"/>
</dbReference>
<dbReference type="GO" id="GO:0005634">
    <property type="term" value="C:nucleus"/>
    <property type="evidence" value="ECO:0007669"/>
    <property type="project" value="TreeGrafter"/>
</dbReference>
<dbReference type="STRING" id="1073090.A0A1L9SHN7"/>
<dbReference type="SUPFAM" id="SSF82199">
    <property type="entry name" value="SET domain"/>
    <property type="match status" value="1"/>
</dbReference>
<dbReference type="AlphaFoldDB" id="A0A1L9SHN7"/>
<evidence type="ECO:0000313" key="4">
    <source>
        <dbReference type="Proteomes" id="UP000184188"/>
    </source>
</evidence>
<dbReference type="GeneID" id="34613959"/>
<sequence length="530" mass="59284">MSESPLPAVYTKTEPRPAPNGQGTGLFATTDLGVGKVVLNIKTPYVAVLDTPRLEDTCSGCLGRRQHGEPGVVLKACTGCQVVKYCDRCLAQYSTVSSPFFSSSLLFTSLYHYTSLTNSEKTCQAKDWKFSHSLECAIFKQLRPRVLPNNARAVLRMVLRAAKGRYSPPELDAFSKLETHAREIRQLNPQQWGRIALSSKAIKMYSGTDVEEEVISACGAKLDLNSFNLTNTVYDRVGLYLHPYAALINHSCDYNSVVGFDGDELFVKAVRPIKKDDQIFISYIDTTYPSTVRRSELSERYFFNCDCSKCKLGLDAPEARFLSGSHDTSKLHAVEGEARKLMQSAAADDSPLVTVQKLKSAMHLLHETSAWPVTRQPYVSLRDELITALISAGLFDEAFIQAAIRYLRVDPVVYRQDGHPIRQVHAWALVKLAIHLSADAGETRLEPLFRNHHIATPNLSLLVWSVLHRLVHMEDQSCVVPSFKDMLHATFDDVQQEFERGRSNPRSMTSEINTQWEQIGALVDLVLANE</sequence>
<dbReference type="Gene3D" id="6.10.140.2220">
    <property type="match status" value="1"/>
</dbReference>
<dbReference type="Proteomes" id="UP000184188">
    <property type="component" value="Unassembled WGS sequence"/>
</dbReference>
<feature type="region of interest" description="Disordered" evidence="1">
    <location>
        <begin position="1"/>
        <end position="24"/>
    </location>
</feature>
<dbReference type="InterPro" id="IPR001214">
    <property type="entry name" value="SET_dom"/>
</dbReference>
<evidence type="ECO:0000313" key="3">
    <source>
        <dbReference type="EMBL" id="OJJ46633.1"/>
    </source>
</evidence>
<dbReference type="PANTHER" id="PTHR12197">
    <property type="entry name" value="HISTONE-LYSINE N-METHYLTRANSFERASE SMYD"/>
    <property type="match status" value="1"/>
</dbReference>
<dbReference type="EMBL" id="KV878342">
    <property type="protein sequence ID" value="OJJ46633.1"/>
    <property type="molecule type" value="Genomic_DNA"/>
</dbReference>
<reference evidence="4" key="1">
    <citation type="journal article" date="2017" name="Genome Biol.">
        <title>Comparative genomics reveals high biological diversity and specific adaptations in the industrially and medically important fungal genus Aspergillus.</title>
        <authorList>
            <person name="de Vries R.P."/>
            <person name="Riley R."/>
            <person name="Wiebenga A."/>
            <person name="Aguilar-Osorio G."/>
            <person name="Amillis S."/>
            <person name="Uchima C.A."/>
            <person name="Anderluh G."/>
            <person name="Asadollahi M."/>
            <person name="Askin M."/>
            <person name="Barry K."/>
            <person name="Battaglia E."/>
            <person name="Bayram O."/>
            <person name="Benocci T."/>
            <person name="Braus-Stromeyer S.A."/>
            <person name="Caldana C."/>
            <person name="Canovas D."/>
            <person name="Cerqueira G.C."/>
            <person name="Chen F."/>
            <person name="Chen W."/>
            <person name="Choi C."/>
            <person name="Clum A."/>
            <person name="Dos Santos R.A."/>
            <person name="Damasio A.R."/>
            <person name="Diallinas G."/>
            <person name="Emri T."/>
            <person name="Fekete E."/>
            <person name="Flipphi M."/>
            <person name="Freyberg S."/>
            <person name="Gallo A."/>
            <person name="Gournas C."/>
            <person name="Habgood R."/>
            <person name="Hainaut M."/>
            <person name="Harispe M.L."/>
            <person name="Henrissat B."/>
            <person name="Hilden K.S."/>
            <person name="Hope R."/>
            <person name="Hossain A."/>
            <person name="Karabika E."/>
            <person name="Karaffa L."/>
            <person name="Karanyi Z."/>
            <person name="Krasevec N."/>
            <person name="Kuo A."/>
            <person name="Kusch H."/>
            <person name="LaButti K."/>
            <person name="Lagendijk E.L."/>
            <person name="Lapidus A."/>
            <person name="Levasseur A."/>
            <person name="Lindquist E."/>
            <person name="Lipzen A."/>
            <person name="Logrieco A.F."/>
            <person name="MacCabe A."/>
            <person name="Maekelae M.R."/>
            <person name="Malavazi I."/>
            <person name="Melin P."/>
            <person name="Meyer V."/>
            <person name="Mielnichuk N."/>
            <person name="Miskei M."/>
            <person name="Molnar A.P."/>
            <person name="Mule G."/>
            <person name="Ngan C.Y."/>
            <person name="Orejas M."/>
            <person name="Orosz E."/>
            <person name="Ouedraogo J.P."/>
            <person name="Overkamp K.M."/>
            <person name="Park H.-S."/>
            <person name="Perrone G."/>
            <person name="Piumi F."/>
            <person name="Punt P.J."/>
            <person name="Ram A.F."/>
            <person name="Ramon A."/>
            <person name="Rauscher S."/>
            <person name="Record E."/>
            <person name="Riano-Pachon D.M."/>
            <person name="Robert V."/>
            <person name="Roehrig J."/>
            <person name="Ruller R."/>
            <person name="Salamov A."/>
            <person name="Salih N.S."/>
            <person name="Samson R.A."/>
            <person name="Sandor E."/>
            <person name="Sanguinetti M."/>
            <person name="Schuetze T."/>
            <person name="Sepcic K."/>
            <person name="Shelest E."/>
            <person name="Sherlock G."/>
            <person name="Sophianopoulou V."/>
            <person name="Squina F.M."/>
            <person name="Sun H."/>
            <person name="Susca A."/>
            <person name="Todd R.B."/>
            <person name="Tsang A."/>
            <person name="Unkles S.E."/>
            <person name="van de Wiele N."/>
            <person name="van Rossen-Uffink D."/>
            <person name="Oliveira J.V."/>
            <person name="Vesth T.C."/>
            <person name="Visser J."/>
            <person name="Yu J.-H."/>
            <person name="Zhou M."/>
            <person name="Andersen M.R."/>
            <person name="Archer D.B."/>
            <person name="Baker S.E."/>
            <person name="Benoit I."/>
            <person name="Brakhage A.A."/>
            <person name="Braus G.H."/>
            <person name="Fischer R."/>
            <person name="Frisvad J.C."/>
            <person name="Goldman G.H."/>
            <person name="Houbraken J."/>
            <person name="Oakley B."/>
            <person name="Pocsi I."/>
            <person name="Scazzocchio C."/>
            <person name="Seiboth B."/>
            <person name="vanKuyk P.A."/>
            <person name="Wortman J."/>
            <person name="Dyer P.S."/>
            <person name="Grigoriev I.V."/>
        </authorList>
    </citation>
    <scope>NUCLEOTIDE SEQUENCE [LARGE SCALE GENOMIC DNA]</scope>
    <source>
        <strain evidence="4">CBS 506.65</strain>
    </source>
</reference>
<dbReference type="OrthoDB" id="5945798at2759"/>
<organism evidence="3 4">
    <name type="scientific">Penicilliopsis zonata CBS 506.65</name>
    <dbReference type="NCBI Taxonomy" id="1073090"/>
    <lineage>
        <taxon>Eukaryota</taxon>
        <taxon>Fungi</taxon>
        <taxon>Dikarya</taxon>
        <taxon>Ascomycota</taxon>
        <taxon>Pezizomycotina</taxon>
        <taxon>Eurotiomycetes</taxon>
        <taxon>Eurotiomycetidae</taxon>
        <taxon>Eurotiales</taxon>
        <taxon>Aspergillaceae</taxon>
        <taxon>Penicilliopsis</taxon>
    </lineage>
</organism>
<dbReference type="PROSITE" id="PS50280">
    <property type="entry name" value="SET"/>
    <property type="match status" value="1"/>
</dbReference>
<dbReference type="VEuPathDB" id="FungiDB:ASPZODRAFT_1989920"/>
<gene>
    <name evidence="3" type="ORF">ASPZODRAFT_1989920</name>
</gene>
<dbReference type="InterPro" id="IPR046341">
    <property type="entry name" value="SET_dom_sf"/>
</dbReference>
<evidence type="ECO:0000256" key="1">
    <source>
        <dbReference type="SAM" id="MobiDB-lite"/>
    </source>
</evidence>
<name>A0A1L9SHN7_9EURO</name>
<dbReference type="Pfam" id="PF00856">
    <property type="entry name" value="SET"/>
    <property type="match status" value="1"/>
</dbReference>
<keyword evidence="4" id="KW-1185">Reference proteome</keyword>
<feature type="domain" description="SET" evidence="2">
    <location>
        <begin position="7"/>
        <end position="284"/>
    </location>
</feature>
<dbReference type="RefSeq" id="XP_022581143.1">
    <property type="nucleotide sequence ID" value="XM_022727495.1"/>
</dbReference>
<accession>A0A1L9SHN7</accession>